<dbReference type="Gene3D" id="3.40.50.80">
    <property type="entry name" value="Nucleotide-binding domain of ferredoxin-NADP reductase (FNR) module"/>
    <property type="match status" value="1"/>
</dbReference>
<evidence type="ECO:0008006" key="8">
    <source>
        <dbReference type="Google" id="ProtNLM"/>
    </source>
</evidence>
<dbReference type="SUPFAM" id="SSF63380">
    <property type="entry name" value="Riboflavin synthase domain-like"/>
    <property type="match status" value="1"/>
</dbReference>
<dbReference type="InterPro" id="IPR036010">
    <property type="entry name" value="2Fe-2S_ferredoxin-like_sf"/>
</dbReference>
<dbReference type="InterPro" id="IPR017938">
    <property type="entry name" value="Riboflavin_synthase-like_b-brl"/>
</dbReference>
<feature type="compositionally biased region" description="Basic and acidic residues" evidence="2">
    <location>
        <begin position="280"/>
        <end position="289"/>
    </location>
</feature>
<dbReference type="CDD" id="cd00207">
    <property type="entry name" value="fer2"/>
    <property type="match status" value="1"/>
</dbReference>
<feature type="domain" description="MOSC" evidence="4">
    <location>
        <begin position="132"/>
        <end position="271"/>
    </location>
</feature>
<dbReference type="PROSITE" id="PS51340">
    <property type="entry name" value="MOSC"/>
    <property type="match status" value="1"/>
</dbReference>
<dbReference type="InterPro" id="IPR005302">
    <property type="entry name" value="MoCF_Sase_C"/>
</dbReference>
<feature type="region of interest" description="Disordered" evidence="2">
    <location>
        <begin position="79"/>
        <end position="102"/>
    </location>
</feature>
<dbReference type="RefSeq" id="WP_345032302.1">
    <property type="nucleotide sequence ID" value="NZ_BAABGL010000018.1"/>
</dbReference>
<dbReference type="Proteomes" id="UP001500642">
    <property type="component" value="Unassembled WGS sequence"/>
</dbReference>
<proteinExistence type="predicted"/>
<feature type="domain" description="2Fe-2S ferredoxin-type" evidence="3">
    <location>
        <begin position="568"/>
        <end position="656"/>
    </location>
</feature>
<dbReference type="PROSITE" id="PS00197">
    <property type="entry name" value="2FE2S_FER_1"/>
    <property type="match status" value="1"/>
</dbReference>
<dbReference type="PANTHER" id="PTHR47354:SF5">
    <property type="entry name" value="PROTEIN RFBI"/>
    <property type="match status" value="1"/>
</dbReference>
<name>A0ABP8JP54_9MICO</name>
<dbReference type="InterPro" id="IPR006058">
    <property type="entry name" value="2Fe2S_fd_BS"/>
</dbReference>
<keyword evidence="7" id="KW-1185">Reference proteome</keyword>
<gene>
    <name evidence="6" type="ORF">GCM10023167_23450</name>
</gene>
<protein>
    <recommendedName>
        <fullName evidence="8">Ferredoxin-NADP reductase</fullName>
    </recommendedName>
</protein>
<dbReference type="PANTHER" id="PTHR47354">
    <property type="entry name" value="NADH OXIDOREDUCTASE HCR"/>
    <property type="match status" value="1"/>
</dbReference>
<evidence type="ECO:0000259" key="4">
    <source>
        <dbReference type="PROSITE" id="PS51340"/>
    </source>
</evidence>
<evidence type="ECO:0000313" key="7">
    <source>
        <dbReference type="Proteomes" id="UP001500642"/>
    </source>
</evidence>
<dbReference type="InterPro" id="IPR011037">
    <property type="entry name" value="Pyrv_Knase-like_insert_dom_sf"/>
</dbReference>
<evidence type="ECO:0000313" key="6">
    <source>
        <dbReference type="EMBL" id="GAA4393921.1"/>
    </source>
</evidence>
<evidence type="ECO:0000259" key="3">
    <source>
        <dbReference type="PROSITE" id="PS51085"/>
    </source>
</evidence>
<dbReference type="Pfam" id="PF03473">
    <property type="entry name" value="MOSC"/>
    <property type="match status" value="1"/>
</dbReference>
<reference evidence="7" key="1">
    <citation type="journal article" date="2019" name="Int. J. Syst. Evol. Microbiol.">
        <title>The Global Catalogue of Microorganisms (GCM) 10K type strain sequencing project: providing services to taxonomists for standard genome sequencing and annotation.</title>
        <authorList>
            <consortium name="The Broad Institute Genomics Platform"/>
            <consortium name="The Broad Institute Genome Sequencing Center for Infectious Disease"/>
            <person name="Wu L."/>
            <person name="Ma J."/>
        </authorList>
    </citation>
    <scope>NUCLEOTIDE SEQUENCE [LARGE SCALE GENOMIC DNA]</scope>
    <source>
        <strain evidence="7">JCM 17808</strain>
    </source>
</reference>
<dbReference type="Pfam" id="PF00111">
    <property type="entry name" value="Fer2"/>
    <property type="match status" value="1"/>
</dbReference>
<dbReference type="InterPro" id="IPR001041">
    <property type="entry name" value="2Fe-2S_ferredoxin-type"/>
</dbReference>
<dbReference type="PROSITE" id="PS51384">
    <property type="entry name" value="FAD_FR"/>
    <property type="match status" value="1"/>
</dbReference>
<sequence>MSVRVSALFRYPVKGFPAEPLDSGTVRAGTGFDGDRAAAFSSGRLPVPADSWSPYRGFAVLKTDMSLEAWQVSSTAAEAPAGSASGGDPGMVGGSPGAPARAITLRAPDGERTGFRTDDADSLAAASTFLAARLRPQGEHPRRLVVAGQGMFDSRASGVSLINPATVEMLGEAAGVDLDPLRFRGNVHLSGLAPWEEFGLIGRVVRVGSARLLIRASIERCPATRVNPRTAEDDVNVPRLLAGVFGHLHLGVYGIVLEPGTVGVGDALLIEGGSCAEHGPGTEEHHHDAGAPAALDPRVKSPLTTPRPATVLDSAEIDPGRVRVRLRDELGWFAALHRPGMHARVHLLTEAGPLWRTYTVTAATGSTFELGVGVDGVGSRTLTALPPGAQVLVSGPFGRVTADTLRAPRTLVLTAGIGITPALGLLPGLGDRSVDVLHVERGRTPSGFFRALVDAAGALPAARVRRWSTQERGRPDADALGAVLTEMLDAPVDTDPAAPGEPAAPSSADRAGAAVDVVLCGPPGFLAAAAEAAHRVGVPAAHVHREIFSSPAPIDAGGTVDLTAWEPATVRTLTADGSTGPEVVWTPAAGFLLDALEARGFDVASSCRGGSCGTCALRLVSGQVAYPVEPAAAFDDDEVITCSAVPVGDVELTLDE</sequence>
<comment type="cofactor">
    <cofactor evidence="1">
        <name>FAD</name>
        <dbReference type="ChEBI" id="CHEBI:57692"/>
    </cofactor>
</comment>
<dbReference type="SUPFAM" id="SSF54292">
    <property type="entry name" value="2Fe-2S ferredoxin-like"/>
    <property type="match status" value="1"/>
</dbReference>
<feature type="compositionally biased region" description="Gly residues" evidence="2">
    <location>
        <begin position="84"/>
        <end position="96"/>
    </location>
</feature>
<accession>A0ABP8JP54</accession>
<dbReference type="SUPFAM" id="SSF52343">
    <property type="entry name" value="Ferredoxin reductase-like, C-terminal NADP-linked domain"/>
    <property type="match status" value="1"/>
</dbReference>
<feature type="domain" description="FAD-binding FR-type" evidence="5">
    <location>
        <begin position="304"/>
        <end position="403"/>
    </location>
</feature>
<evidence type="ECO:0000259" key="5">
    <source>
        <dbReference type="PROSITE" id="PS51384"/>
    </source>
</evidence>
<dbReference type="InterPro" id="IPR039261">
    <property type="entry name" value="FNR_nucleotide-bd"/>
</dbReference>
<dbReference type="Gene3D" id="2.40.33.20">
    <property type="entry name" value="PK beta-barrel domain-like"/>
    <property type="match status" value="1"/>
</dbReference>
<dbReference type="InterPro" id="IPR012675">
    <property type="entry name" value="Beta-grasp_dom_sf"/>
</dbReference>
<dbReference type="PROSITE" id="PS51085">
    <property type="entry name" value="2FE2S_FER_2"/>
    <property type="match status" value="1"/>
</dbReference>
<feature type="region of interest" description="Disordered" evidence="2">
    <location>
        <begin position="277"/>
        <end position="298"/>
    </location>
</feature>
<organism evidence="6 7">
    <name type="scientific">Brevibacterium pityocampae</name>
    <dbReference type="NCBI Taxonomy" id="506594"/>
    <lineage>
        <taxon>Bacteria</taxon>
        <taxon>Bacillati</taxon>
        <taxon>Actinomycetota</taxon>
        <taxon>Actinomycetes</taxon>
        <taxon>Micrococcales</taxon>
        <taxon>Brevibacteriaceae</taxon>
        <taxon>Brevibacterium</taxon>
    </lineage>
</organism>
<evidence type="ECO:0000256" key="2">
    <source>
        <dbReference type="SAM" id="MobiDB-lite"/>
    </source>
</evidence>
<dbReference type="InterPro" id="IPR017927">
    <property type="entry name" value="FAD-bd_FR_type"/>
</dbReference>
<comment type="caution">
    <text evidence="6">The sequence shown here is derived from an EMBL/GenBank/DDBJ whole genome shotgun (WGS) entry which is preliminary data.</text>
</comment>
<dbReference type="Gene3D" id="3.10.20.30">
    <property type="match status" value="1"/>
</dbReference>
<dbReference type="SUPFAM" id="SSF50800">
    <property type="entry name" value="PK beta-barrel domain-like"/>
    <property type="match status" value="1"/>
</dbReference>
<dbReference type="InterPro" id="IPR050415">
    <property type="entry name" value="MRET"/>
</dbReference>
<dbReference type="EMBL" id="BAABGL010000018">
    <property type="protein sequence ID" value="GAA4393921.1"/>
    <property type="molecule type" value="Genomic_DNA"/>
</dbReference>
<evidence type="ECO:0000256" key="1">
    <source>
        <dbReference type="ARBA" id="ARBA00001974"/>
    </source>
</evidence>